<dbReference type="InterPro" id="IPR025532">
    <property type="entry name" value="G6P_1-epimerase"/>
</dbReference>
<dbReference type="InterPro" id="IPR014718">
    <property type="entry name" value="GH-type_carb-bd"/>
</dbReference>
<dbReference type="PANTHER" id="PTHR11122">
    <property type="entry name" value="APOSPORY-ASSOCIATED PROTEIN C-RELATED"/>
    <property type="match status" value="1"/>
</dbReference>
<evidence type="ECO:0000256" key="1">
    <source>
        <dbReference type="ARBA" id="ARBA00001096"/>
    </source>
</evidence>
<keyword evidence="3 4" id="KW-0413">Isomerase</keyword>
<name>A0ABT6MRC1_9GAMM</name>
<dbReference type="InterPro" id="IPR011013">
    <property type="entry name" value="Gal_mutarotase_sf_dom"/>
</dbReference>
<organism evidence="5 6">
    <name type="scientific">Luteimonas composti</name>
    <dbReference type="NCBI Taxonomy" id="398257"/>
    <lineage>
        <taxon>Bacteria</taxon>
        <taxon>Pseudomonadati</taxon>
        <taxon>Pseudomonadota</taxon>
        <taxon>Gammaproteobacteria</taxon>
        <taxon>Lysobacterales</taxon>
        <taxon>Lysobacteraceae</taxon>
        <taxon>Luteimonas</taxon>
    </lineage>
</organism>
<proteinExistence type="inferred from homology"/>
<dbReference type="Gene3D" id="2.70.98.10">
    <property type="match status" value="1"/>
</dbReference>
<dbReference type="EC" id="5.1.3.15" evidence="4"/>
<comment type="caution">
    <text evidence="5">The sequence shown here is derived from an EMBL/GenBank/DDBJ whole genome shotgun (WGS) entry which is preliminary data.</text>
</comment>
<accession>A0ABT6MRC1</accession>
<dbReference type="Proteomes" id="UP001160550">
    <property type="component" value="Unassembled WGS sequence"/>
</dbReference>
<evidence type="ECO:0000313" key="6">
    <source>
        <dbReference type="Proteomes" id="UP001160550"/>
    </source>
</evidence>
<dbReference type="Pfam" id="PF01263">
    <property type="entry name" value="Aldose_epim"/>
    <property type="match status" value="1"/>
</dbReference>
<comment type="similarity">
    <text evidence="2 4">Belongs to the glucose-6-phosphate 1-epimerase family.</text>
</comment>
<reference evidence="5" key="1">
    <citation type="journal article" date="2007" name="Int. J. Syst. Evol. Microbiol.">
        <title>Luteimonas composti sp. nov., a moderately thermophilic bacterium isolated from food waste.</title>
        <authorList>
            <person name="Young C.C."/>
            <person name="Kampfer P."/>
            <person name="Chen W.M."/>
            <person name="Yen W.S."/>
            <person name="Arun A.B."/>
            <person name="Lai W.A."/>
            <person name="Shen F.T."/>
            <person name="Rekha P.D."/>
            <person name="Lin K.Y."/>
            <person name="Chou J.H."/>
        </authorList>
    </citation>
    <scope>NUCLEOTIDE SEQUENCE</scope>
    <source>
        <strain evidence="5">CC-YY355</strain>
    </source>
</reference>
<keyword evidence="6" id="KW-1185">Reference proteome</keyword>
<sequence length="274" mass="29640">MSLIHQTTRLHDLPCIQLRNGDARAIVALRGAQLLSWTPAGGNERLFLSSRADFSAGAAIRGGMPVIFPQFGERGLLRRHGFARLLDWSFAGIEDGAAIFELRDGPGTADWPHAFACRLSVELGIDTLCVGLEVENRGEQAFAFTAALHGYLRIGDIEAVALEGLQGCDYEDSANGGTLHRQDAHAVGFDGEVDRIYGDIVAPLRLGDGERTLGIEQDGFGDCVVWNPGPGLAARLPDLAADEWRRFVCVEAAQVLQPMVLAPGARWRGRQRLG</sequence>
<evidence type="ECO:0000256" key="2">
    <source>
        <dbReference type="ARBA" id="ARBA00005866"/>
    </source>
</evidence>
<dbReference type="PANTHER" id="PTHR11122:SF13">
    <property type="entry name" value="GLUCOSE-6-PHOSPHATE 1-EPIMERASE"/>
    <property type="match status" value="1"/>
</dbReference>
<evidence type="ECO:0000256" key="4">
    <source>
        <dbReference type="PIRNR" id="PIRNR016020"/>
    </source>
</evidence>
<evidence type="ECO:0000313" key="5">
    <source>
        <dbReference type="EMBL" id="MDH7453167.1"/>
    </source>
</evidence>
<dbReference type="InterPro" id="IPR008183">
    <property type="entry name" value="Aldose_1/G6P_1-epimerase"/>
</dbReference>
<dbReference type="SUPFAM" id="SSF74650">
    <property type="entry name" value="Galactose mutarotase-like"/>
    <property type="match status" value="1"/>
</dbReference>
<dbReference type="EMBL" id="JARYGX010000019">
    <property type="protein sequence ID" value="MDH7453167.1"/>
    <property type="molecule type" value="Genomic_DNA"/>
</dbReference>
<comment type="catalytic activity">
    <reaction evidence="1">
        <text>alpha-D-glucose 6-phosphate = beta-D-glucose 6-phosphate</text>
        <dbReference type="Rhea" id="RHEA:16249"/>
        <dbReference type="ChEBI" id="CHEBI:58225"/>
        <dbReference type="ChEBI" id="CHEBI:58247"/>
        <dbReference type="EC" id="5.1.3.15"/>
    </reaction>
</comment>
<dbReference type="RefSeq" id="WP_280942381.1">
    <property type="nucleotide sequence ID" value="NZ_JARYGX010000019.1"/>
</dbReference>
<reference evidence="5" key="2">
    <citation type="submission" date="2023-04" db="EMBL/GenBank/DDBJ databases">
        <authorList>
            <person name="Sun J.-Q."/>
        </authorList>
    </citation>
    <scope>NUCLEOTIDE SEQUENCE</scope>
    <source>
        <strain evidence="5">CC-YY355</strain>
    </source>
</reference>
<dbReference type="CDD" id="cd09020">
    <property type="entry name" value="D-hex-6-P-epi_like"/>
    <property type="match status" value="1"/>
</dbReference>
<protein>
    <recommendedName>
        <fullName evidence="4">Putative glucose-6-phosphate 1-epimerase</fullName>
        <ecNumber evidence="4">5.1.3.15</ecNumber>
    </recommendedName>
</protein>
<evidence type="ECO:0000256" key="3">
    <source>
        <dbReference type="ARBA" id="ARBA00023235"/>
    </source>
</evidence>
<gene>
    <name evidence="5" type="ORF">QF205_08825</name>
</gene>
<dbReference type="PIRSF" id="PIRSF016020">
    <property type="entry name" value="PHexose_mutarotase"/>
    <property type="match status" value="1"/>
</dbReference>